<dbReference type="EMBL" id="KL647681">
    <property type="protein sequence ID" value="KEY74040.1"/>
    <property type="molecule type" value="Genomic_DNA"/>
</dbReference>
<evidence type="ECO:0000256" key="1">
    <source>
        <dbReference type="SAM" id="MobiDB-lite"/>
    </source>
</evidence>
<dbReference type="Proteomes" id="UP000028045">
    <property type="component" value="Unassembled WGS sequence"/>
</dbReference>
<feature type="region of interest" description="Disordered" evidence="1">
    <location>
        <begin position="247"/>
        <end position="277"/>
    </location>
</feature>
<evidence type="ECO:0000256" key="2">
    <source>
        <dbReference type="SAM" id="Phobius"/>
    </source>
</evidence>
<dbReference type="HOGENOM" id="CLU_059039_1_0_1"/>
<dbReference type="AlphaFoldDB" id="A0A084B911"/>
<keyword evidence="2" id="KW-0812">Transmembrane</keyword>
<protein>
    <submittedName>
        <fullName evidence="3">Uncharacterized protein</fullName>
    </submittedName>
</protein>
<sequence length="305" mass="31459">MPSSTILAQHSLHNLGPLTTVFTAPAACTASAEIYLHAGGSVGAGPRWRSSCGPGVEASADDCHPARAAYSSVLGSVWNDPAPSHWPWFYYEGSACPAEWATVGVAVKSAGGEVSSDGIYRPFGTEPVPTTMRLVVEEVPNVFMRAMAQGETLIACCPSNYDAVFHGGCTSSLPRSSYTADSICLTVGNNGVSFTSTTMWYYGANLTASLAVWPVRHGTVSSGPLEDHEYTAVHVLPMITLVSDGQVTGAPNEEEEESGASRETETQGQGPGGGGESAAGGGAVLLSLGVWVAAALAGVCLMMPL</sequence>
<organism evidence="3 4">
    <name type="scientific">Stachybotrys chartarum (strain CBS 109288 / IBT 7711)</name>
    <name type="common">Toxic black mold</name>
    <name type="synonym">Stilbospora chartarum</name>
    <dbReference type="NCBI Taxonomy" id="1280523"/>
    <lineage>
        <taxon>Eukaryota</taxon>
        <taxon>Fungi</taxon>
        <taxon>Dikarya</taxon>
        <taxon>Ascomycota</taxon>
        <taxon>Pezizomycotina</taxon>
        <taxon>Sordariomycetes</taxon>
        <taxon>Hypocreomycetidae</taxon>
        <taxon>Hypocreales</taxon>
        <taxon>Stachybotryaceae</taxon>
        <taxon>Stachybotrys</taxon>
    </lineage>
</organism>
<keyword evidence="4" id="KW-1185">Reference proteome</keyword>
<evidence type="ECO:0000313" key="4">
    <source>
        <dbReference type="Proteomes" id="UP000028045"/>
    </source>
</evidence>
<accession>A0A084B911</accession>
<proteinExistence type="predicted"/>
<keyword evidence="2" id="KW-1133">Transmembrane helix</keyword>
<evidence type="ECO:0000313" key="3">
    <source>
        <dbReference type="EMBL" id="KEY74040.1"/>
    </source>
</evidence>
<feature type="transmembrane region" description="Helical" evidence="2">
    <location>
        <begin position="283"/>
        <end position="303"/>
    </location>
</feature>
<dbReference type="OrthoDB" id="4770059at2759"/>
<keyword evidence="2" id="KW-0472">Membrane</keyword>
<reference evidence="3 4" key="1">
    <citation type="journal article" date="2014" name="BMC Genomics">
        <title>Comparative genome sequencing reveals chemotype-specific gene clusters in the toxigenic black mold Stachybotrys.</title>
        <authorList>
            <person name="Semeiks J."/>
            <person name="Borek D."/>
            <person name="Otwinowski Z."/>
            <person name="Grishin N.V."/>
        </authorList>
    </citation>
    <scope>NUCLEOTIDE SEQUENCE [LARGE SCALE GENOMIC DNA]</scope>
    <source>
        <strain evidence="4">CBS 109288 / IBT 7711</strain>
    </source>
</reference>
<name>A0A084B911_STACB</name>
<gene>
    <name evidence="3" type="ORF">S7711_02630</name>
</gene>